<sequence>MEALAPLLRGNDPPTDLQAREARRLLDAANAELAALDDAISKLSLVPSQLQLQRQSHTESSIALRKVLSPIRRIPCEILGEIFLCCRNNSIHAPGYLITDPRETPLLLGTICSSWRVVSHNTPRVWDTVFLGTQPALDAAKALSMRALLERSRRLPLTISLVALQDPSFERDWSATTRWALDVVWDFHERLEHISLGVTAEGVVPRILPLEKPLPVLNSVNFIVHHRATDPLLAAYLDLFQTAPRLRVLKLEDPRHSDDILTSRFPWSQLISLDLDIPIDVLTARDILVQCTMLETARFLNIEGAVEDDTSVRPICTLNHLQTLNLVLGRGYRVASISDGPSADFITSFAMPKLNKLRIELSDWSADDLLNLHARSHFTLHGLSLTGLAFPVDELLPLLQLLTALQSLSLRLCDFIGSDLFRLFTYKPGSQAPLLLPHLRTLKLHKITDNLDGDVLVNMVDSLRNYAGDLNAPFPAIQSVEIFLEGKQLAPAIESRLATIRSSGFLIDPFHPCTGPSEGYHRC</sequence>
<proteinExistence type="predicted"/>
<dbReference type="InterPro" id="IPR032675">
    <property type="entry name" value="LRR_dom_sf"/>
</dbReference>
<dbReference type="Gene3D" id="3.80.10.10">
    <property type="entry name" value="Ribonuclease Inhibitor"/>
    <property type="match status" value="1"/>
</dbReference>
<dbReference type="SUPFAM" id="SSF52047">
    <property type="entry name" value="RNI-like"/>
    <property type="match status" value="1"/>
</dbReference>
<evidence type="ECO:0000313" key="3">
    <source>
        <dbReference type="Proteomes" id="UP000620124"/>
    </source>
</evidence>
<keyword evidence="1" id="KW-0175">Coiled coil</keyword>
<feature type="coiled-coil region" evidence="1">
    <location>
        <begin position="19"/>
        <end position="46"/>
    </location>
</feature>
<evidence type="ECO:0008006" key="4">
    <source>
        <dbReference type="Google" id="ProtNLM"/>
    </source>
</evidence>
<organism evidence="2 3">
    <name type="scientific">Mycena venus</name>
    <dbReference type="NCBI Taxonomy" id="2733690"/>
    <lineage>
        <taxon>Eukaryota</taxon>
        <taxon>Fungi</taxon>
        <taxon>Dikarya</taxon>
        <taxon>Basidiomycota</taxon>
        <taxon>Agaricomycotina</taxon>
        <taxon>Agaricomycetes</taxon>
        <taxon>Agaricomycetidae</taxon>
        <taxon>Agaricales</taxon>
        <taxon>Marasmiineae</taxon>
        <taxon>Mycenaceae</taxon>
        <taxon>Mycena</taxon>
    </lineage>
</organism>
<dbReference type="OrthoDB" id="3042911at2759"/>
<reference evidence="2" key="1">
    <citation type="submission" date="2020-05" db="EMBL/GenBank/DDBJ databases">
        <title>Mycena genomes resolve the evolution of fungal bioluminescence.</title>
        <authorList>
            <person name="Tsai I.J."/>
        </authorList>
    </citation>
    <scope>NUCLEOTIDE SEQUENCE</scope>
    <source>
        <strain evidence="2">CCC161011</strain>
    </source>
</reference>
<dbReference type="EMBL" id="JACAZI010000008">
    <property type="protein sequence ID" value="KAF7354407.1"/>
    <property type="molecule type" value="Genomic_DNA"/>
</dbReference>
<gene>
    <name evidence="2" type="ORF">MVEN_01129700</name>
</gene>
<keyword evidence="3" id="KW-1185">Reference proteome</keyword>
<accession>A0A8H6Y870</accession>
<protein>
    <recommendedName>
        <fullName evidence="4">F-box domain-containing protein</fullName>
    </recommendedName>
</protein>
<dbReference type="AlphaFoldDB" id="A0A8H6Y870"/>
<evidence type="ECO:0000313" key="2">
    <source>
        <dbReference type="EMBL" id="KAF7354407.1"/>
    </source>
</evidence>
<name>A0A8H6Y870_9AGAR</name>
<dbReference type="Proteomes" id="UP000620124">
    <property type="component" value="Unassembled WGS sequence"/>
</dbReference>
<evidence type="ECO:0000256" key="1">
    <source>
        <dbReference type="SAM" id="Coils"/>
    </source>
</evidence>
<comment type="caution">
    <text evidence="2">The sequence shown here is derived from an EMBL/GenBank/DDBJ whole genome shotgun (WGS) entry which is preliminary data.</text>
</comment>